<organism evidence="2 3">
    <name type="scientific">Phaeosphaeria nodorum (strain SN15 / ATCC MYA-4574 / FGSC 10173)</name>
    <name type="common">Glume blotch fungus</name>
    <name type="synonym">Parastagonospora nodorum</name>
    <dbReference type="NCBI Taxonomy" id="321614"/>
    <lineage>
        <taxon>Eukaryota</taxon>
        <taxon>Fungi</taxon>
        <taxon>Dikarya</taxon>
        <taxon>Ascomycota</taxon>
        <taxon>Pezizomycotina</taxon>
        <taxon>Dothideomycetes</taxon>
        <taxon>Pleosporomycetidae</taxon>
        <taxon>Pleosporales</taxon>
        <taxon>Pleosporineae</taxon>
        <taxon>Phaeosphaeriaceae</taxon>
        <taxon>Parastagonospora</taxon>
    </lineage>
</organism>
<protein>
    <submittedName>
        <fullName evidence="2">Uncharacterized protein</fullName>
    </submittedName>
</protein>
<name>A0A7U2FFV0_PHANO</name>
<evidence type="ECO:0000313" key="2">
    <source>
        <dbReference type="EMBL" id="QRD04485.1"/>
    </source>
</evidence>
<dbReference type="EMBL" id="CP069039">
    <property type="protein sequence ID" value="QRD04485.1"/>
    <property type="molecule type" value="Genomic_DNA"/>
</dbReference>
<evidence type="ECO:0000313" key="3">
    <source>
        <dbReference type="Proteomes" id="UP000663193"/>
    </source>
</evidence>
<dbReference type="AlphaFoldDB" id="A0A7U2FFV0"/>
<reference evidence="3" key="1">
    <citation type="journal article" date="2021" name="BMC Genomics">
        <title>Chromosome-level genome assembly and manually-curated proteome of model necrotroph Parastagonospora nodorum Sn15 reveals a genome-wide trove of candidate effector homologs, and redundancy of virulence-related functions within an accessory chromosome.</title>
        <authorList>
            <person name="Bertazzoni S."/>
            <person name="Jones D.A.B."/>
            <person name="Phan H.T."/>
            <person name="Tan K.-C."/>
            <person name="Hane J.K."/>
        </authorList>
    </citation>
    <scope>NUCLEOTIDE SEQUENCE [LARGE SCALE GENOMIC DNA]</scope>
    <source>
        <strain evidence="3">SN15 / ATCC MYA-4574 / FGSC 10173)</strain>
    </source>
</reference>
<proteinExistence type="predicted"/>
<evidence type="ECO:0000256" key="1">
    <source>
        <dbReference type="SAM" id="MobiDB-lite"/>
    </source>
</evidence>
<feature type="compositionally biased region" description="Basic and acidic residues" evidence="1">
    <location>
        <begin position="13"/>
        <end position="31"/>
    </location>
</feature>
<gene>
    <name evidence="2" type="ORF">JI435_421320</name>
</gene>
<dbReference type="Proteomes" id="UP000663193">
    <property type="component" value="Chromosome 17"/>
</dbReference>
<dbReference type="VEuPathDB" id="FungiDB:JI435_421320"/>
<keyword evidence="3" id="KW-1185">Reference proteome</keyword>
<feature type="region of interest" description="Disordered" evidence="1">
    <location>
        <begin position="1"/>
        <end position="34"/>
    </location>
</feature>
<accession>A0A7U2FFV0</accession>
<feature type="region of interest" description="Disordered" evidence="1">
    <location>
        <begin position="50"/>
        <end position="74"/>
    </location>
</feature>
<sequence length="74" mass="8264">MQKAALRQSEGSEGEREKARWRGQEEDEQRKKATGWADDAWFMARWALGNPATPAGLGQEPASRHPETLANDAQ</sequence>